<feature type="compositionally biased region" description="Low complexity" evidence="1">
    <location>
        <begin position="238"/>
        <end position="265"/>
    </location>
</feature>
<dbReference type="Proteomes" id="UP000001396">
    <property type="component" value="Unassembled WGS sequence"/>
</dbReference>
<dbReference type="Pfam" id="PF00169">
    <property type="entry name" value="PH"/>
    <property type="match status" value="1"/>
</dbReference>
<dbReference type="PANTHER" id="PTHR47800:SF5">
    <property type="entry name" value="FER-1-LIKE PROTEIN 6"/>
    <property type="match status" value="1"/>
</dbReference>
<proteinExistence type="predicted"/>
<gene>
    <name evidence="4" type="ORF">PPL_07420</name>
</gene>
<dbReference type="GeneID" id="31362901"/>
<dbReference type="Gene3D" id="2.60.40.150">
    <property type="entry name" value="C2 domain"/>
    <property type="match status" value="1"/>
</dbReference>
<feature type="compositionally biased region" description="Low complexity" evidence="1">
    <location>
        <begin position="203"/>
        <end position="220"/>
    </location>
</feature>
<dbReference type="AlphaFoldDB" id="D3BFW9"/>
<dbReference type="Gene3D" id="2.30.29.30">
    <property type="entry name" value="Pleckstrin-homology domain (PH domain)/Phosphotyrosine-binding domain (PTB)"/>
    <property type="match status" value="1"/>
</dbReference>
<feature type="domain" description="C2" evidence="3">
    <location>
        <begin position="416"/>
        <end position="537"/>
    </location>
</feature>
<feature type="compositionally biased region" description="Basic residues" evidence="1">
    <location>
        <begin position="591"/>
        <end position="602"/>
    </location>
</feature>
<dbReference type="EMBL" id="ADBJ01000032">
    <property type="protein sequence ID" value="EFA79729.1"/>
    <property type="molecule type" value="Genomic_DNA"/>
</dbReference>
<name>D3BFW9_HETP5</name>
<dbReference type="PANTHER" id="PTHR47800">
    <property type="entry name" value="C2 DOMAIN-CONTAINING PROTEIN"/>
    <property type="match status" value="1"/>
</dbReference>
<dbReference type="SUPFAM" id="SSF49562">
    <property type="entry name" value="C2 domain (Calcium/lipid-binding domain, CaLB)"/>
    <property type="match status" value="1"/>
</dbReference>
<feature type="region of interest" description="Disordered" evidence="1">
    <location>
        <begin position="584"/>
        <end position="610"/>
    </location>
</feature>
<feature type="compositionally biased region" description="Pro residues" evidence="1">
    <location>
        <begin position="329"/>
        <end position="346"/>
    </location>
</feature>
<feature type="domain" description="PH" evidence="2">
    <location>
        <begin position="34"/>
        <end position="129"/>
    </location>
</feature>
<dbReference type="SMART" id="SM00239">
    <property type="entry name" value="C2"/>
    <property type="match status" value="1"/>
</dbReference>
<dbReference type="InterPro" id="IPR001849">
    <property type="entry name" value="PH_domain"/>
</dbReference>
<dbReference type="SUPFAM" id="SSF50729">
    <property type="entry name" value="PH domain-like"/>
    <property type="match status" value="1"/>
</dbReference>
<protein>
    <recommendedName>
        <fullName evidence="6">C2 domain-containing protein</fullName>
    </recommendedName>
</protein>
<feature type="compositionally biased region" description="Low complexity" evidence="1">
    <location>
        <begin position="347"/>
        <end position="368"/>
    </location>
</feature>
<dbReference type="InParanoid" id="D3BFW9"/>
<dbReference type="PROSITE" id="PS50004">
    <property type="entry name" value="C2"/>
    <property type="match status" value="1"/>
</dbReference>
<dbReference type="GO" id="GO:0010628">
    <property type="term" value="P:positive regulation of gene expression"/>
    <property type="evidence" value="ECO:0007669"/>
    <property type="project" value="TreeGrafter"/>
</dbReference>
<feature type="compositionally biased region" description="Low complexity" evidence="1">
    <location>
        <begin position="307"/>
        <end position="319"/>
    </location>
</feature>
<evidence type="ECO:0000256" key="1">
    <source>
        <dbReference type="SAM" id="MobiDB-lite"/>
    </source>
</evidence>
<dbReference type="CDD" id="cd00030">
    <property type="entry name" value="C2"/>
    <property type="match status" value="1"/>
</dbReference>
<dbReference type="InterPro" id="IPR000008">
    <property type="entry name" value="C2_dom"/>
</dbReference>
<accession>D3BFW9</accession>
<feature type="compositionally biased region" description="Pro residues" evidence="1">
    <location>
        <begin position="221"/>
        <end position="237"/>
    </location>
</feature>
<evidence type="ECO:0000313" key="4">
    <source>
        <dbReference type="EMBL" id="EFA79729.1"/>
    </source>
</evidence>
<dbReference type="InterPro" id="IPR011993">
    <property type="entry name" value="PH-like_dom_sf"/>
</dbReference>
<keyword evidence="5" id="KW-1185">Reference proteome</keyword>
<reference evidence="4 5" key="1">
    <citation type="journal article" date="2011" name="Genome Res.">
        <title>Phylogeny-wide analysis of social amoeba genomes highlights ancient origins for complex intercellular communication.</title>
        <authorList>
            <person name="Heidel A.J."/>
            <person name="Lawal H.M."/>
            <person name="Felder M."/>
            <person name="Schilde C."/>
            <person name="Helps N.R."/>
            <person name="Tunggal B."/>
            <person name="Rivero F."/>
            <person name="John U."/>
            <person name="Schleicher M."/>
            <person name="Eichinger L."/>
            <person name="Platzer M."/>
            <person name="Noegel A.A."/>
            <person name="Schaap P."/>
            <person name="Gloeckner G."/>
        </authorList>
    </citation>
    <scope>NUCLEOTIDE SEQUENCE [LARGE SCALE GENOMIC DNA]</scope>
    <source>
        <strain evidence="5">ATCC 26659 / Pp 5 / PN500</strain>
    </source>
</reference>
<sequence>MGLRVCFFSTLLHLFEYLLICIYIIKVTDQERNSRDHEGTLMKHQGAMKGWTRFWTVITGNRLFYFKYKGDSICKGLIVLDSKSLVHKVKDMEFNITTYTNGKPHTDQFHCDTTAELTQWINVIQSNINKLSNPSSAGVVVASTSVGTIKVNGMTVTTTTSYPPQPIMQQQYQPALSPPHPHQYQQQPPQQQYYYPQPPQPQYQPQQYQPQQYQQQQYQQQPPPPHNYVAPLSPPHPQHQQQQQQQQQYQPPQAPQPQLYPSQQQLGELPYDPSPSAPSAPSAPPSATPTNPTSKYNKPLPTPGQGNFNNNNNNNSNNSAVSLTKANPPQLPPQQPGHYNQPPPSFYPQQQQQMQPGQYSQSTPQLYPQLPPQPPAKPQHMMSQPSMGMMAPSPFGAAYGVAGMMAAPIMPQSAIIDGKLIPPVGTVMVAPPQGELIVRIISAKNLVAADSNGKSDPYVILRLPNSHVEHPTKTRIIHKNLNPVWNEVFTIPINDIQHHMLVLEVYDHDKLSTDDIIGFVGIDLSLLPMGAEVVTTEQLSYVPHGEIQVGLTAVNFGIQNYPPNYPLDYIGWRQSIPTVSKHGMEKEKKDLKHHHHNNKHKKDKCEVKKPGPYSHNIIHSRFEIVNGWVRKRKTTSEKVGKAAKTTGLVIGAIALGALSG</sequence>
<feature type="compositionally biased region" description="Pro residues" evidence="1">
    <location>
        <begin position="272"/>
        <end position="287"/>
    </location>
</feature>
<evidence type="ECO:0000313" key="5">
    <source>
        <dbReference type="Proteomes" id="UP000001396"/>
    </source>
</evidence>
<dbReference type="PROSITE" id="PS50003">
    <property type="entry name" value="PH_DOMAIN"/>
    <property type="match status" value="1"/>
</dbReference>
<dbReference type="Pfam" id="PF00168">
    <property type="entry name" value="C2"/>
    <property type="match status" value="1"/>
</dbReference>
<organism evidence="4 5">
    <name type="scientific">Heterostelium pallidum (strain ATCC 26659 / Pp 5 / PN500)</name>
    <name type="common">Cellular slime mold</name>
    <name type="synonym">Polysphondylium pallidum</name>
    <dbReference type="NCBI Taxonomy" id="670386"/>
    <lineage>
        <taxon>Eukaryota</taxon>
        <taxon>Amoebozoa</taxon>
        <taxon>Evosea</taxon>
        <taxon>Eumycetozoa</taxon>
        <taxon>Dictyostelia</taxon>
        <taxon>Acytosteliales</taxon>
        <taxon>Acytosteliaceae</taxon>
        <taxon>Heterostelium</taxon>
    </lineage>
</organism>
<feature type="compositionally biased region" description="Low complexity" evidence="1">
    <location>
        <begin position="182"/>
        <end position="195"/>
    </location>
</feature>
<dbReference type="STRING" id="670386.D3BFW9"/>
<feature type="region of interest" description="Disordered" evidence="1">
    <location>
        <begin position="171"/>
        <end position="388"/>
    </location>
</feature>
<comment type="caution">
    <text evidence="4">The sequence shown here is derived from an EMBL/GenBank/DDBJ whole genome shotgun (WGS) entry which is preliminary data.</text>
</comment>
<dbReference type="SMART" id="SM00233">
    <property type="entry name" value="PH"/>
    <property type="match status" value="1"/>
</dbReference>
<dbReference type="InterPro" id="IPR035892">
    <property type="entry name" value="C2_domain_sf"/>
</dbReference>
<evidence type="ECO:0008006" key="6">
    <source>
        <dbReference type="Google" id="ProtNLM"/>
    </source>
</evidence>
<dbReference type="RefSeq" id="XP_020431850.1">
    <property type="nucleotide sequence ID" value="XM_020578255.1"/>
</dbReference>
<evidence type="ECO:0000259" key="2">
    <source>
        <dbReference type="PROSITE" id="PS50003"/>
    </source>
</evidence>
<dbReference type="PRINTS" id="PR00360">
    <property type="entry name" value="C2DOMAIN"/>
</dbReference>
<evidence type="ECO:0000259" key="3">
    <source>
        <dbReference type="PROSITE" id="PS50004"/>
    </source>
</evidence>